<keyword evidence="7" id="KW-0963">Cytoplasm</keyword>
<keyword evidence="6 7" id="KW-0275">Fatty acid biosynthesis</keyword>
<dbReference type="GO" id="GO:0000036">
    <property type="term" value="F:acyl carrier activity"/>
    <property type="evidence" value="ECO:0007669"/>
    <property type="project" value="UniProtKB-UniRule"/>
</dbReference>
<dbReference type="InterPro" id="IPR003231">
    <property type="entry name" value="ACP"/>
</dbReference>
<keyword evidence="5 7" id="KW-0443">Lipid metabolism</keyword>
<evidence type="ECO:0000313" key="10">
    <source>
        <dbReference type="Proteomes" id="UP000195514"/>
    </source>
</evidence>
<dbReference type="AlphaFoldDB" id="A0A1Y6K3H9"/>
<name>A0A1Y6K3H9_9CHLR</name>
<proteinExistence type="inferred from homology"/>
<dbReference type="Gene3D" id="1.10.1200.10">
    <property type="entry name" value="ACP-like"/>
    <property type="match status" value="1"/>
</dbReference>
<dbReference type="Proteomes" id="UP000195514">
    <property type="component" value="Chromosome I"/>
</dbReference>
<dbReference type="RefSeq" id="WP_087861992.1">
    <property type="nucleotide sequence ID" value="NZ_LT859958.1"/>
</dbReference>
<evidence type="ECO:0000256" key="6">
    <source>
        <dbReference type="ARBA" id="ARBA00023160"/>
    </source>
</evidence>
<reference evidence="10" key="1">
    <citation type="submission" date="2017-05" db="EMBL/GenBank/DDBJ databases">
        <authorList>
            <person name="Kirkegaard R."/>
            <person name="Mcilroy J S."/>
        </authorList>
    </citation>
    <scope>NUCLEOTIDE SEQUENCE [LARGE SCALE GENOMIC DNA]</scope>
</reference>
<accession>A0A1Y6K3H9</accession>
<dbReference type="GO" id="GO:0000035">
    <property type="term" value="F:acyl binding"/>
    <property type="evidence" value="ECO:0007669"/>
    <property type="project" value="TreeGrafter"/>
</dbReference>
<comment type="similarity">
    <text evidence="7">Belongs to the acyl carrier protein (ACP) family.</text>
</comment>
<dbReference type="NCBIfam" id="NF002148">
    <property type="entry name" value="PRK00982.1-2"/>
    <property type="match status" value="1"/>
</dbReference>
<dbReference type="HAMAP" id="MF_01217">
    <property type="entry name" value="Acyl_carrier"/>
    <property type="match status" value="1"/>
</dbReference>
<dbReference type="PANTHER" id="PTHR20863">
    <property type="entry name" value="ACYL CARRIER PROTEIN"/>
    <property type="match status" value="1"/>
</dbReference>
<keyword evidence="3 7" id="KW-0597">Phosphoprotein</keyword>
<comment type="subcellular location">
    <subcellularLocation>
        <location evidence="7">Cytoplasm</location>
    </subcellularLocation>
</comment>
<evidence type="ECO:0000256" key="7">
    <source>
        <dbReference type="HAMAP-Rule" id="MF_01217"/>
    </source>
</evidence>
<dbReference type="GO" id="GO:0016020">
    <property type="term" value="C:membrane"/>
    <property type="evidence" value="ECO:0007669"/>
    <property type="project" value="GOC"/>
</dbReference>
<keyword evidence="4 7" id="KW-0276">Fatty acid metabolism</keyword>
<keyword evidence="2 7" id="KW-0444">Lipid biosynthesis</keyword>
<dbReference type="PROSITE" id="PS50075">
    <property type="entry name" value="CARRIER"/>
    <property type="match status" value="1"/>
</dbReference>
<comment type="PTM">
    <text evidence="7">4'-phosphopantetheine is transferred from CoA to a specific serine of apo-ACP by AcpS. This modification is essential for activity because fatty acids are bound in thioester linkage to the sulfhydryl of the prosthetic group.</text>
</comment>
<dbReference type="InterPro" id="IPR009081">
    <property type="entry name" value="PP-bd_ACP"/>
</dbReference>
<comment type="pathway">
    <text evidence="7">Lipid metabolism; fatty acid biosynthesis.</text>
</comment>
<gene>
    <name evidence="7 9" type="primary">acpP</name>
    <name evidence="9" type="ORF">CFX1CAM_1051</name>
</gene>
<organism evidence="9 10">
    <name type="scientific">Candidatus Brevifilum fermentans</name>
    <dbReference type="NCBI Taxonomy" id="1986204"/>
    <lineage>
        <taxon>Bacteria</taxon>
        <taxon>Bacillati</taxon>
        <taxon>Chloroflexota</taxon>
        <taxon>Anaerolineae</taxon>
        <taxon>Anaerolineales</taxon>
        <taxon>Anaerolineaceae</taxon>
        <taxon>Candidatus Brevifilum</taxon>
    </lineage>
</organism>
<evidence type="ECO:0000256" key="2">
    <source>
        <dbReference type="ARBA" id="ARBA00022516"/>
    </source>
</evidence>
<evidence type="ECO:0000256" key="1">
    <source>
        <dbReference type="ARBA" id="ARBA00022450"/>
    </source>
</evidence>
<evidence type="ECO:0000256" key="5">
    <source>
        <dbReference type="ARBA" id="ARBA00023098"/>
    </source>
</evidence>
<dbReference type="Pfam" id="PF00550">
    <property type="entry name" value="PP-binding"/>
    <property type="match status" value="1"/>
</dbReference>
<evidence type="ECO:0000313" key="9">
    <source>
        <dbReference type="EMBL" id="SMX54116.1"/>
    </source>
</evidence>
<dbReference type="InterPro" id="IPR036736">
    <property type="entry name" value="ACP-like_sf"/>
</dbReference>
<feature type="modified residue" description="O-(pantetheine 4'-phosphoryl)serine" evidence="7">
    <location>
        <position position="37"/>
    </location>
</feature>
<dbReference type="GO" id="GO:0009245">
    <property type="term" value="P:lipid A biosynthetic process"/>
    <property type="evidence" value="ECO:0007669"/>
    <property type="project" value="TreeGrafter"/>
</dbReference>
<keyword evidence="10" id="KW-1185">Reference proteome</keyword>
<dbReference type="GO" id="GO:0005829">
    <property type="term" value="C:cytosol"/>
    <property type="evidence" value="ECO:0007669"/>
    <property type="project" value="TreeGrafter"/>
</dbReference>
<evidence type="ECO:0000256" key="3">
    <source>
        <dbReference type="ARBA" id="ARBA00022553"/>
    </source>
</evidence>
<dbReference type="OrthoDB" id="9804551at2"/>
<dbReference type="UniPathway" id="UPA00094"/>
<protein>
    <recommendedName>
        <fullName evidence="7">Acyl carrier protein</fullName>
        <shortName evidence="7">ACP</shortName>
    </recommendedName>
</protein>
<evidence type="ECO:0000259" key="8">
    <source>
        <dbReference type="PROSITE" id="PS50075"/>
    </source>
</evidence>
<evidence type="ECO:0000256" key="4">
    <source>
        <dbReference type="ARBA" id="ARBA00022832"/>
    </source>
</evidence>
<dbReference type="KEGG" id="abat:CFX1CAM_1051"/>
<dbReference type="SUPFAM" id="SSF47336">
    <property type="entry name" value="ACP-like"/>
    <property type="match status" value="1"/>
</dbReference>
<dbReference type="EMBL" id="LT859958">
    <property type="protein sequence ID" value="SMX54116.1"/>
    <property type="molecule type" value="Genomic_DNA"/>
</dbReference>
<feature type="domain" description="Carrier" evidence="8">
    <location>
        <begin position="2"/>
        <end position="77"/>
    </location>
</feature>
<keyword evidence="1 7" id="KW-0596">Phosphopantetheine</keyword>
<sequence length="77" mass="8973">MSDYLQMVKEVIADVMKVDIDTITPETNFIEDLKADSMDQFFLVDGFCEKFDVTISDDDARDIRTVQDILDYIEKRV</sequence>
<dbReference type="NCBIfam" id="NF002150">
    <property type="entry name" value="PRK00982.1-4"/>
    <property type="match status" value="1"/>
</dbReference>
<comment type="function">
    <text evidence="7">Carrier of the growing fatty acid chain in fatty acid biosynthesis.</text>
</comment>
<dbReference type="PANTHER" id="PTHR20863:SF76">
    <property type="entry name" value="CARRIER DOMAIN-CONTAINING PROTEIN"/>
    <property type="match status" value="1"/>
</dbReference>